<accession>A0A5D3BI13</accession>
<name>A0A5D3BI13_CUCMM</name>
<proteinExistence type="predicted"/>
<evidence type="ECO:0000313" key="1">
    <source>
        <dbReference type="EMBL" id="TYJ98684.1"/>
    </source>
</evidence>
<reference evidence="1 2" key="1">
    <citation type="submission" date="2019-08" db="EMBL/GenBank/DDBJ databases">
        <title>Draft genome sequences of two oriental melons (Cucumis melo L. var makuwa).</title>
        <authorList>
            <person name="Kwon S.-Y."/>
        </authorList>
    </citation>
    <scope>NUCLEOTIDE SEQUENCE [LARGE SCALE GENOMIC DNA]</scope>
    <source>
        <strain evidence="2">cv. Chang Bougi</strain>
        <tissue evidence="1">Leaf</tissue>
    </source>
</reference>
<comment type="caution">
    <text evidence="1">The sequence shown here is derived from an EMBL/GenBank/DDBJ whole genome shotgun (WGS) entry which is preliminary data.</text>
</comment>
<protein>
    <submittedName>
        <fullName evidence="1">Protein CHROMATIN REMODELING 20 isoform X2</fullName>
    </submittedName>
</protein>
<organism evidence="1 2">
    <name type="scientific">Cucumis melo var. makuwa</name>
    <name type="common">Oriental melon</name>
    <dbReference type="NCBI Taxonomy" id="1194695"/>
    <lineage>
        <taxon>Eukaryota</taxon>
        <taxon>Viridiplantae</taxon>
        <taxon>Streptophyta</taxon>
        <taxon>Embryophyta</taxon>
        <taxon>Tracheophyta</taxon>
        <taxon>Spermatophyta</taxon>
        <taxon>Magnoliopsida</taxon>
        <taxon>eudicotyledons</taxon>
        <taxon>Gunneridae</taxon>
        <taxon>Pentapetalae</taxon>
        <taxon>rosids</taxon>
        <taxon>fabids</taxon>
        <taxon>Cucurbitales</taxon>
        <taxon>Cucurbitaceae</taxon>
        <taxon>Benincaseae</taxon>
        <taxon>Cucumis</taxon>
    </lineage>
</organism>
<sequence>MGVPSFFEAQEALEKESLAKVEKEVREELALTLNGDDLETAIANEMATFVEEWEIVLDELEIESAHLLWSSSDASALVMLDTKSSPMAKVDNRIHFNSPTIQITTTDLMETTFFIGHKVLDCVFLDKGKSATLLKRKLPKNPSLFVVVGAMNVHDIVGTGEGRATTMANGLRLGGLGRHGRSTDK</sequence>
<gene>
    <name evidence="1" type="ORF">E5676_scaffold429G00130</name>
</gene>
<evidence type="ECO:0000313" key="2">
    <source>
        <dbReference type="Proteomes" id="UP000321947"/>
    </source>
</evidence>
<dbReference type="EMBL" id="SSTD01017952">
    <property type="protein sequence ID" value="TYJ98684.1"/>
    <property type="molecule type" value="Genomic_DNA"/>
</dbReference>
<dbReference type="Proteomes" id="UP000321947">
    <property type="component" value="Unassembled WGS sequence"/>
</dbReference>
<dbReference type="AlphaFoldDB" id="A0A5D3BI13"/>